<dbReference type="PANTHER" id="PTHR48098">
    <property type="entry name" value="ENTEROCHELIN ESTERASE-RELATED"/>
    <property type="match status" value="1"/>
</dbReference>
<dbReference type="InterPro" id="IPR000801">
    <property type="entry name" value="Esterase-like"/>
</dbReference>
<evidence type="ECO:0000313" key="1">
    <source>
        <dbReference type="EMBL" id="UVO88296.1"/>
    </source>
</evidence>
<organism evidence="1 2">
    <name type="scientific">Bacteroides fragilis</name>
    <dbReference type="NCBI Taxonomy" id="817"/>
    <lineage>
        <taxon>Bacteria</taxon>
        <taxon>Pseudomonadati</taxon>
        <taxon>Bacteroidota</taxon>
        <taxon>Bacteroidia</taxon>
        <taxon>Bacteroidales</taxon>
        <taxon>Bacteroidaceae</taxon>
        <taxon>Bacteroides</taxon>
    </lineage>
</organism>
<dbReference type="Pfam" id="PF00756">
    <property type="entry name" value="Esterase"/>
    <property type="match status" value="1"/>
</dbReference>
<dbReference type="InterPro" id="IPR050583">
    <property type="entry name" value="Mycobacterial_A85_antigen"/>
</dbReference>
<keyword evidence="1" id="KW-0378">Hydrolase</keyword>
<dbReference type="GO" id="GO:0016787">
    <property type="term" value="F:hydrolase activity"/>
    <property type="evidence" value="ECO:0007669"/>
    <property type="project" value="UniProtKB-KW"/>
</dbReference>
<reference evidence="1" key="1">
    <citation type="submission" date="2022-08" db="EMBL/GenBank/DDBJ databases">
        <title>Genome Sequencing of Bacteroides fragilis Group Isolates with Nanopore Technology.</title>
        <authorList>
            <person name="Tisza M.J."/>
            <person name="Smith D."/>
            <person name="Dekker J.P."/>
        </authorList>
    </citation>
    <scope>NUCLEOTIDE SEQUENCE</scope>
    <source>
        <strain evidence="1">BFG-49</strain>
    </source>
</reference>
<evidence type="ECO:0000313" key="2">
    <source>
        <dbReference type="Proteomes" id="UP001058403"/>
    </source>
</evidence>
<name>A0A9X9IJV0_BACFG</name>
<protein>
    <submittedName>
        <fullName evidence="1">Alpha/beta hydrolase-fold protein</fullName>
    </submittedName>
</protein>
<dbReference type="Gene3D" id="3.40.50.1820">
    <property type="entry name" value="alpha/beta hydrolase"/>
    <property type="match status" value="1"/>
</dbReference>
<proteinExistence type="predicted"/>
<sequence length="308" mass="34991">MIPPEQESDVPQNYTELMNKTVNVPTIYEQEAEYRGNIMQIDYDTRDYVAGTGETRINTAYVYLPYGYDEASDRLYNVLYFVHGHGETAASFFQNENELLRKLLDHMMVNGDMAPSIVVSTSYIYGVPVDYYPDADPYCEALPQELVNDLIPIVENRYRTYAKTIDIAGIEASRGHRAIGGFSMGAVTTWYALAHTLNCFKYFIPISSDCWSLGRFAGMTSPDETAEYLANTIRDSAFSENGFYIWAASGSNDVAYDRILMQIQAMAQLTDVFPVTNLTFHEQEGVRHEFRPIAEYLYNALPSLFPNR</sequence>
<dbReference type="EMBL" id="CP103070">
    <property type="protein sequence ID" value="UVO88296.1"/>
    <property type="molecule type" value="Genomic_DNA"/>
</dbReference>
<dbReference type="Proteomes" id="UP001058403">
    <property type="component" value="Chromosome"/>
</dbReference>
<gene>
    <name evidence="1" type="ORF">NXW39_13000</name>
</gene>
<dbReference type="InterPro" id="IPR029058">
    <property type="entry name" value="AB_hydrolase_fold"/>
</dbReference>
<dbReference type="RefSeq" id="WP_157175485.1">
    <property type="nucleotide sequence ID" value="NZ_CAXYBH010000020.1"/>
</dbReference>
<dbReference type="AlphaFoldDB" id="A0A9X9IJV0"/>
<accession>A0A9X9IJV0</accession>
<dbReference type="SUPFAM" id="SSF53474">
    <property type="entry name" value="alpha/beta-Hydrolases"/>
    <property type="match status" value="1"/>
</dbReference>